<protein>
    <submittedName>
        <fullName evidence="2">Uncharacterized protein</fullName>
    </submittedName>
</protein>
<dbReference type="AlphaFoldDB" id="A0A2M7W0V9"/>
<evidence type="ECO:0000256" key="1">
    <source>
        <dbReference type="SAM" id="Phobius"/>
    </source>
</evidence>
<accession>A0A2M7W0V9</accession>
<organism evidence="2 3">
    <name type="scientific">Candidatus Dojkabacteria bacterium CG_4_10_14_0_2_um_filter_Dojkabacteria_WS6_41_15</name>
    <dbReference type="NCBI Taxonomy" id="2014249"/>
    <lineage>
        <taxon>Bacteria</taxon>
        <taxon>Candidatus Dojkabacteria</taxon>
    </lineage>
</organism>
<comment type="caution">
    <text evidence="2">The sequence shown here is derived from an EMBL/GenBank/DDBJ whole genome shotgun (WGS) entry which is preliminary data.</text>
</comment>
<sequence>MARRKNQSTFINRRLTAVFSVLISICLTLIVLHWLNKNIGNSDLFNLKISVSNAAGSFRKVEAEYNKIVLDIFATRTAIPNENINQLEEQYKTVQREYTSIVRKSTFQGVPANLLDTVETRLQNIQALRKVNSLLLIEEQIGTSFSSYLTCKERINYTKRPNWILEQLIICKKDLNAAMALVPNLPPESTSDCSSQAQPKAIFDAFEKNHEILVAFYQLSAKNKATASVAVELAYQNSLHELQKKPSWNYCLTRYLEAEGQLLLQ</sequence>
<keyword evidence="1" id="KW-0472">Membrane</keyword>
<feature type="transmembrane region" description="Helical" evidence="1">
    <location>
        <begin position="15"/>
        <end position="35"/>
    </location>
</feature>
<evidence type="ECO:0000313" key="2">
    <source>
        <dbReference type="EMBL" id="PJA12267.1"/>
    </source>
</evidence>
<keyword evidence="1" id="KW-0812">Transmembrane</keyword>
<evidence type="ECO:0000313" key="3">
    <source>
        <dbReference type="Proteomes" id="UP000228952"/>
    </source>
</evidence>
<dbReference type="Proteomes" id="UP000228952">
    <property type="component" value="Unassembled WGS sequence"/>
</dbReference>
<gene>
    <name evidence="2" type="ORF">COX64_04845</name>
</gene>
<reference evidence="3" key="1">
    <citation type="submission" date="2017-09" db="EMBL/GenBank/DDBJ databases">
        <title>Depth-based differentiation of microbial function through sediment-hosted aquifers and enrichment of novel symbionts in the deep terrestrial subsurface.</title>
        <authorList>
            <person name="Probst A.J."/>
            <person name="Ladd B."/>
            <person name="Jarett J.K."/>
            <person name="Geller-Mcgrath D.E."/>
            <person name="Sieber C.M.K."/>
            <person name="Emerson J.B."/>
            <person name="Anantharaman K."/>
            <person name="Thomas B.C."/>
            <person name="Malmstrom R."/>
            <person name="Stieglmeier M."/>
            <person name="Klingl A."/>
            <person name="Woyke T."/>
            <person name="Ryan C.M."/>
            <person name="Banfield J.F."/>
        </authorList>
    </citation>
    <scope>NUCLEOTIDE SEQUENCE [LARGE SCALE GENOMIC DNA]</scope>
</reference>
<proteinExistence type="predicted"/>
<dbReference type="EMBL" id="PFQB01000120">
    <property type="protein sequence ID" value="PJA12267.1"/>
    <property type="molecule type" value="Genomic_DNA"/>
</dbReference>
<keyword evidence="1" id="KW-1133">Transmembrane helix</keyword>
<name>A0A2M7W0V9_9BACT</name>